<name>B0DUB5_LACBS</name>
<organism evidence="2">
    <name type="scientific">Laccaria bicolor (strain S238N-H82 / ATCC MYA-4686)</name>
    <name type="common">Bicoloured deceiver</name>
    <name type="synonym">Laccaria laccata var. bicolor</name>
    <dbReference type="NCBI Taxonomy" id="486041"/>
    <lineage>
        <taxon>Eukaryota</taxon>
        <taxon>Fungi</taxon>
        <taxon>Dikarya</taxon>
        <taxon>Basidiomycota</taxon>
        <taxon>Agaricomycotina</taxon>
        <taxon>Agaricomycetes</taxon>
        <taxon>Agaricomycetidae</taxon>
        <taxon>Agaricales</taxon>
        <taxon>Agaricineae</taxon>
        <taxon>Hydnangiaceae</taxon>
        <taxon>Laccaria</taxon>
    </lineage>
</organism>
<dbReference type="Proteomes" id="UP000001194">
    <property type="component" value="Unassembled WGS sequence"/>
</dbReference>
<reference evidence="1 2" key="1">
    <citation type="journal article" date="2008" name="Nature">
        <title>The genome of Laccaria bicolor provides insights into mycorrhizal symbiosis.</title>
        <authorList>
            <person name="Martin F."/>
            <person name="Aerts A."/>
            <person name="Ahren D."/>
            <person name="Brun A."/>
            <person name="Danchin E.G.J."/>
            <person name="Duchaussoy F."/>
            <person name="Gibon J."/>
            <person name="Kohler A."/>
            <person name="Lindquist E."/>
            <person name="Pereda V."/>
            <person name="Salamov A."/>
            <person name="Shapiro H.J."/>
            <person name="Wuyts J."/>
            <person name="Blaudez D."/>
            <person name="Buee M."/>
            <person name="Brokstein P."/>
            <person name="Canbaeck B."/>
            <person name="Cohen D."/>
            <person name="Courty P.E."/>
            <person name="Coutinho P.M."/>
            <person name="Delaruelle C."/>
            <person name="Detter J.C."/>
            <person name="Deveau A."/>
            <person name="DiFazio S."/>
            <person name="Duplessis S."/>
            <person name="Fraissinet-Tachet L."/>
            <person name="Lucic E."/>
            <person name="Frey-Klett P."/>
            <person name="Fourrey C."/>
            <person name="Feussner I."/>
            <person name="Gay G."/>
            <person name="Grimwood J."/>
            <person name="Hoegger P.J."/>
            <person name="Jain P."/>
            <person name="Kilaru S."/>
            <person name="Labbe J."/>
            <person name="Lin Y.C."/>
            <person name="Legue V."/>
            <person name="Le Tacon F."/>
            <person name="Marmeisse R."/>
            <person name="Melayah D."/>
            <person name="Montanini B."/>
            <person name="Muratet M."/>
            <person name="Nehls U."/>
            <person name="Niculita-Hirzel H."/>
            <person name="Oudot-Le Secq M.P."/>
            <person name="Peter M."/>
            <person name="Quesneville H."/>
            <person name="Rajashekar B."/>
            <person name="Reich M."/>
            <person name="Rouhier N."/>
            <person name="Schmutz J."/>
            <person name="Yin T."/>
            <person name="Chalot M."/>
            <person name="Henrissat B."/>
            <person name="Kuees U."/>
            <person name="Lucas S."/>
            <person name="Van de Peer Y."/>
            <person name="Podila G.K."/>
            <person name="Polle A."/>
            <person name="Pukkila P.J."/>
            <person name="Richardson P.M."/>
            <person name="Rouze P."/>
            <person name="Sanders I.R."/>
            <person name="Stajich J.E."/>
            <person name="Tunlid A."/>
            <person name="Tuskan G."/>
            <person name="Grigoriev I.V."/>
        </authorList>
    </citation>
    <scope>NUCLEOTIDE SEQUENCE [LARGE SCALE GENOMIC DNA]</scope>
    <source>
        <strain evidence="2">S238N-H82 / ATCC MYA-4686</strain>
    </source>
</reference>
<accession>B0DUB5</accession>
<dbReference type="HOGENOM" id="CLU_019613_2_1_1"/>
<dbReference type="RefSeq" id="XP_001887528.1">
    <property type="nucleotide sequence ID" value="XM_001887493.1"/>
</dbReference>
<sequence>MSSSTTNDKLTTLRAALTNTALFCTGTAPLASHSRALFYRDLEGTGAKYVLGHCCCSTQRADDGSWLDLADVSHLQLEMLVKACDECGTMERTRFSPSFDVHATDILEYIRTNLFCDDEERGRVKVELQQLDVHGPTSCSEPSRITIRDKNVLATLIVVFPTLYVGGSLHLRRGAEEWTFDSAAAICASTTPSIAYIAFTNDLEPELAPIQLGHRVSLTYHLSLTPEHSSPTHPLSTPNLEETALQTALQTLLDDATFMPHGGLLGFGLQHHYTITPGTPNLRGLLSSLQGTDALIHRTCHTHLSIKTTLKAVFSAQRRFSGYKYNVLLSAPRSFEGTYLENGLKDVLVRLGGKVIRDYGTEELEERFKWMEKGDKGRRVDSTEVLWVRPLTSRARFSSPYLMEGVGGAGEGGSGVGLGYARGDVCLVVRVGPPGARGTVREEREKEKERVVVGLEEEEKWPIGEKVALTG</sequence>
<gene>
    <name evidence="1" type="ORF">LACBIDRAFT_310432</name>
</gene>
<protein>
    <submittedName>
        <fullName evidence="1">Predicted protein</fullName>
    </submittedName>
</protein>
<dbReference type="InParanoid" id="B0DUB5"/>
<dbReference type="AlphaFoldDB" id="B0DUB5"/>
<dbReference type="EMBL" id="DS547136">
    <property type="protein sequence ID" value="EDR01715.1"/>
    <property type="molecule type" value="Genomic_DNA"/>
</dbReference>
<keyword evidence="2" id="KW-1185">Reference proteome</keyword>
<evidence type="ECO:0000313" key="1">
    <source>
        <dbReference type="EMBL" id="EDR01715.1"/>
    </source>
</evidence>
<dbReference type="KEGG" id="lbc:LACBIDRAFT_310432"/>
<evidence type="ECO:0000313" key="2">
    <source>
        <dbReference type="Proteomes" id="UP000001194"/>
    </source>
</evidence>
<proteinExistence type="predicted"/>
<dbReference type="PANTHER" id="PTHR33099">
    <property type="entry name" value="FE2OG DIOXYGENASE DOMAIN-CONTAINING PROTEIN"/>
    <property type="match status" value="1"/>
</dbReference>
<dbReference type="GeneID" id="6083177"/>
<dbReference type="PANTHER" id="PTHR33099:SF14">
    <property type="entry name" value="PROLYL 4-HYDROXYLASE ALPHA SUBUNIT FE(2+) 2OG DIOXYGENASE DOMAIN-CONTAINING PROTEIN"/>
    <property type="match status" value="1"/>
</dbReference>
<dbReference type="OrthoDB" id="27483at2759"/>